<accession>A0ABT5JJ44</accession>
<evidence type="ECO:0000313" key="2">
    <source>
        <dbReference type="EMBL" id="MDC7789518.1"/>
    </source>
</evidence>
<dbReference type="EMBL" id="JAQQLI010000076">
    <property type="protein sequence ID" value="MDC7789518.1"/>
    <property type="molecule type" value="Genomic_DNA"/>
</dbReference>
<dbReference type="RefSeq" id="WP_272780342.1">
    <property type="nucleotide sequence ID" value="NZ_JAQQLI010000076.1"/>
</dbReference>
<evidence type="ECO:0000313" key="3">
    <source>
        <dbReference type="Proteomes" id="UP001165652"/>
    </source>
</evidence>
<sequence length="152" mass="16578">MTQPAIASAEEARDVIRTLDETIAALAEVLEEEDRLVRAGRLSEVARLSQAKNGHARRYLADSLRLRDSLPRLRGELGGEMDRVKERHAAFQDRLQRNLAALATAHAVSEGIVRGVAGELTRTAAPQTYGASGRTPIPDPRHARPLAVSRSL</sequence>
<keyword evidence="3" id="KW-1185">Reference proteome</keyword>
<proteinExistence type="predicted"/>
<organism evidence="2 3">
    <name type="scientific">Rhodoplanes tepidamans</name>
    <name type="common">Rhodoplanes cryptolactis</name>
    <dbReference type="NCBI Taxonomy" id="200616"/>
    <lineage>
        <taxon>Bacteria</taxon>
        <taxon>Pseudomonadati</taxon>
        <taxon>Pseudomonadota</taxon>
        <taxon>Alphaproteobacteria</taxon>
        <taxon>Hyphomicrobiales</taxon>
        <taxon>Nitrobacteraceae</taxon>
        <taxon>Rhodoplanes</taxon>
    </lineage>
</organism>
<name>A0ABT5JJ44_RHOTP</name>
<feature type="region of interest" description="Disordered" evidence="1">
    <location>
        <begin position="124"/>
        <end position="152"/>
    </location>
</feature>
<evidence type="ECO:0000256" key="1">
    <source>
        <dbReference type="SAM" id="MobiDB-lite"/>
    </source>
</evidence>
<evidence type="ECO:0008006" key="4">
    <source>
        <dbReference type="Google" id="ProtNLM"/>
    </source>
</evidence>
<protein>
    <recommendedName>
        <fullName evidence="4">Flagellar basal-body protein FlbY</fullName>
    </recommendedName>
</protein>
<dbReference type="Proteomes" id="UP001165652">
    <property type="component" value="Unassembled WGS sequence"/>
</dbReference>
<gene>
    <name evidence="2" type="ORF">PQJ73_27880</name>
</gene>
<reference evidence="2" key="1">
    <citation type="journal article" date="2023" name="Microbiol Resour">
        <title>Genome Sequences of Rhodoplanes serenus and Two Thermotolerant Strains, Rhodoplanes tepidamans and 'Rhodoplanes cryptolactis,' Further Refine the Genus.</title>
        <authorList>
            <person name="Rayyan A.A."/>
            <person name="Kyndt J.A."/>
        </authorList>
    </citation>
    <scope>NUCLEOTIDE SEQUENCE</scope>
    <source>
        <strain evidence="2">DSM 9987</strain>
    </source>
</reference>
<comment type="caution">
    <text evidence="2">The sequence shown here is derived from an EMBL/GenBank/DDBJ whole genome shotgun (WGS) entry which is preliminary data.</text>
</comment>
<reference evidence="2" key="2">
    <citation type="submission" date="2023-02" db="EMBL/GenBank/DDBJ databases">
        <authorList>
            <person name="Rayyan A."/>
            <person name="Meyer T."/>
            <person name="Kyndt J.A."/>
        </authorList>
    </citation>
    <scope>NUCLEOTIDE SEQUENCE</scope>
    <source>
        <strain evidence="2">DSM 9987</strain>
    </source>
</reference>